<evidence type="ECO:0000256" key="1">
    <source>
        <dbReference type="SAM" id="Phobius"/>
    </source>
</evidence>
<dbReference type="Proteomes" id="UP001597452">
    <property type="component" value="Unassembled WGS sequence"/>
</dbReference>
<feature type="transmembrane region" description="Helical" evidence="1">
    <location>
        <begin position="115"/>
        <end position="134"/>
    </location>
</feature>
<reference evidence="3" key="1">
    <citation type="journal article" date="2019" name="Int. J. Syst. Evol. Microbiol.">
        <title>The Global Catalogue of Microorganisms (GCM) 10K type strain sequencing project: providing services to taxonomists for standard genome sequencing and annotation.</title>
        <authorList>
            <consortium name="The Broad Institute Genomics Platform"/>
            <consortium name="The Broad Institute Genome Sequencing Center for Infectious Disease"/>
            <person name="Wu L."/>
            <person name="Ma J."/>
        </authorList>
    </citation>
    <scope>NUCLEOTIDE SEQUENCE [LARGE SCALE GENOMIC DNA]</scope>
    <source>
        <strain evidence="3">TISTR 1571</strain>
    </source>
</reference>
<evidence type="ECO:0000313" key="3">
    <source>
        <dbReference type="Proteomes" id="UP001597452"/>
    </source>
</evidence>
<feature type="transmembrane region" description="Helical" evidence="1">
    <location>
        <begin position="6"/>
        <end position="26"/>
    </location>
</feature>
<keyword evidence="1" id="KW-0812">Transmembrane</keyword>
<feature type="transmembrane region" description="Helical" evidence="1">
    <location>
        <begin position="180"/>
        <end position="199"/>
    </location>
</feature>
<dbReference type="EMBL" id="JBHUMZ010000013">
    <property type="protein sequence ID" value="MFD2638134.1"/>
    <property type="molecule type" value="Genomic_DNA"/>
</dbReference>
<name>A0ABW5Q840_9BACI</name>
<accession>A0ABW5Q840</accession>
<comment type="caution">
    <text evidence="2">The sequence shown here is derived from an EMBL/GenBank/DDBJ whole genome shotgun (WGS) entry which is preliminary data.</text>
</comment>
<gene>
    <name evidence="2" type="ORF">ACFSW4_04535</name>
</gene>
<organism evidence="2 3">
    <name type="scientific">Piscibacillus salipiscarius</name>
    <dbReference type="NCBI Taxonomy" id="299480"/>
    <lineage>
        <taxon>Bacteria</taxon>
        <taxon>Bacillati</taxon>
        <taxon>Bacillota</taxon>
        <taxon>Bacilli</taxon>
        <taxon>Bacillales</taxon>
        <taxon>Bacillaceae</taxon>
        <taxon>Piscibacillus</taxon>
    </lineage>
</organism>
<feature type="transmembrane region" description="Helical" evidence="1">
    <location>
        <begin position="140"/>
        <end position="159"/>
    </location>
</feature>
<feature type="transmembrane region" description="Helical" evidence="1">
    <location>
        <begin position="33"/>
        <end position="55"/>
    </location>
</feature>
<protein>
    <submittedName>
        <fullName evidence="2">Uncharacterized protein</fullName>
    </submittedName>
</protein>
<keyword evidence="3" id="KW-1185">Reference proteome</keyword>
<evidence type="ECO:0000313" key="2">
    <source>
        <dbReference type="EMBL" id="MFD2638134.1"/>
    </source>
</evidence>
<feature type="transmembrane region" description="Helical" evidence="1">
    <location>
        <begin position="61"/>
        <end position="82"/>
    </location>
</feature>
<keyword evidence="1" id="KW-0472">Membrane</keyword>
<sequence length="201" mass="23193">MLLSTTIIGWIGILLYIIIIFTYKMLAKNNEFAFIHILMATMNALWLPLPLSLYLLLNSEILIVGTIFGFVYLFMLVITMALQTGHITYIVKRNQNQSITEQQADYMMATLSNPFESLTGVFKGIWALFLGFTFWNNGEILMATLMFIFSVMLFYYLVLMLNTSVIKQVKWLSSIKPNSLIINLETLFFFIILMSYITVNI</sequence>
<keyword evidence="1" id="KW-1133">Transmembrane helix</keyword>
<dbReference type="RefSeq" id="WP_054752541.1">
    <property type="nucleotide sequence ID" value="NZ_JBHUMZ010000013.1"/>
</dbReference>
<proteinExistence type="predicted"/>